<gene>
    <name evidence="7" type="ORF">QWZ14_12745</name>
</gene>
<organism evidence="7 8">
    <name type="scientific">Paeniroseomonas aquatica</name>
    <dbReference type="NCBI Taxonomy" id="373043"/>
    <lineage>
        <taxon>Bacteria</taxon>
        <taxon>Pseudomonadati</taxon>
        <taxon>Pseudomonadota</taxon>
        <taxon>Alphaproteobacteria</taxon>
        <taxon>Acetobacterales</taxon>
        <taxon>Acetobacteraceae</taxon>
        <taxon>Paeniroseomonas</taxon>
    </lineage>
</organism>
<protein>
    <submittedName>
        <fullName evidence="7">TspO/MBR family protein</fullName>
    </submittedName>
</protein>
<evidence type="ECO:0000256" key="4">
    <source>
        <dbReference type="ARBA" id="ARBA00022989"/>
    </source>
</evidence>
<keyword evidence="5 6" id="KW-0472">Membrane</keyword>
<sequence>MPGDLIPNALIQRIAKPGNARPLSDRDLGLGLAVTAGAVLASALVAARYSPSPNHPRIRADYKRLEKPPFNPPDAAFVVWLPLYGALTLSGWRIWNAPKSPARDRALGHWFGIQVLNALWMWLGFGRRDRGAATAEAVLTTANAAAYVEAARHVDRPAALLAVPYAGWIGFAALLSEELWRRNR</sequence>
<feature type="transmembrane region" description="Helical" evidence="6">
    <location>
        <begin position="75"/>
        <end position="95"/>
    </location>
</feature>
<dbReference type="InterPro" id="IPR038330">
    <property type="entry name" value="TspO/MBR-related_sf"/>
</dbReference>
<feature type="transmembrane region" description="Helical" evidence="6">
    <location>
        <begin position="107"/>
        <end position="125"/>
    </location>
</feature>
<name>A0ABT8A726_9PROT</name>
<dbReference type="InterPro" id="IPR004307">
    <property type="entry name" value="TspO_MBR"/>
</dbReference>
<evidence type="ECO:0000256" key="1">
    <source>
        <dbReference type="ARBA" id="ARBA00004141"/>
    </source>
</evidence>
<keyword evidence="8" id="KW-1185">Reference proteome</keyword>
<dbReference type="EMBL" id="JAUFPN010000142">
    <property type="protein sequence ID" value="MDN3565231.1"/>
    <property type="molecule type" value="Genomic_DNA"/>
</dbReference>
<feature type="transmembrane region" description="Helical" evidence="6">
    <location>
        <begin position="28"/>
        <end position="47"/>
    </location>
</feature>
<dbReference type="Proteomes" id="UP001529369">
    <property type="component" value="Unassembled WGS sequence"/>
</dbReference>
<feature type="transmembrane region" description="Helical" evidence="6">
    <location>
        <begin position="158"/>
        <end position="175"/>
    </location>
</feature>
<evidence type="ECO:0000256" key="2">
    <source>
        <dbReference type="ARBA" id="ARBA00007524"/>
    </source>
</evidence>
<evidence type="ECO:0000313" key="7">
    <source>
        <dbReference type="EMBL" id="MDN3565231.1"/>
    </source>
</evidence>
<dbReference type="Gene3D" id="1.20.1260.100">
    <property type="entry name" value="TspO/MBR protein"/>
    <property type="match status" value="1"/>
</dbReference>
<reference evidence="8" key="1">
    <citation type="journal article" date="2019" name="Int. J. Syst. Evol. Microbiol.">
        <title>The Global Catalogue of Microorganisms (GCM) 10K type strain sequencing project: providing services to taxonomists for standard genome sequencing and annotation.</title>
        <authorList>
            <consortium name="The Broad Institute Genomics Platform"/>
            <consortium name="The Broad Institute Genome Sequencing Center for Infectious Disease"/>
            <person name="Wu L."/>
            <person name="Ma J."/>
        </authorList>
    </citation>
    <scope>NUCLEOTIDE SEQUENCE [LARGE SCALE GENOMIC DNA]</scope>
    <source>
        <strain evidence="8">CECT 7131</strain>
    </source>
</reference>
<dbReference type="Pfam" id="PF03073">
    <property type="entry name" value="TspO_MBR"/>
    <property type="match status" value="1"/>
</dbReference>
<dbReference type="PANTHER" id="PTHR10057:SF0">
    <property type="entry name" value="TRANSLOCATOR PROTEIN"/>
    <property type="match status" value="1"/>
</dbReference>
<proteinExistence type="inferred from homology"/>
<keyword evidence="4 6" id="KW-1133">Transmembrane helix</keyword>
<dbReference type="RefSeq" id="WP_290317047.1">
    <property type="nucleotide sequence ID" value="NZ_JAUFPN010000142.1"/>
</dbReference>
<dbReference type="PANTHER" id="PTHR10057">
    <property type="entry name" value="PERIPHERAL-TYPE BENZODIAZEPINE RECEPTOR"/>
    <property type="match status" value="1"/>
</dbReference>
<accession>A0ABT8A726</accession>
<keyword evidence="3 6" id="KW-0812">Transmembrane</keyword>
<evidence type="ECO:0000256" key="6">
    <source>
        <dbReference type="SAM" id="Phobius"/>
    </source>
</evidence>
<comment type="subcellular location">
    <subcellularLocation>
        <location evidence="1">Membrane</location>
        <topology evidence="1">Multi-pass membrane protein</topology>
    </subcellularLocation>
</comment>
<evidence type="ECO:0000256" key="5">
    <source>
        <dbReference type="ARBA" id="ARBA00023136"/>
    </source>
</evidence>
<evidence type="ECO:0000313" key="8">
    <source>
        <dbReference type="Proteomes" id="UP001529369"/>
    </source>
</evidence>
<comment type="caution">
    <text evidence="7">The sequence shown here is derived from an EMBL/GenBank/DDBJ whole genome shotgun (WGS) entry which is preliminary data.</text>
</comment>
<evidence type="ECO:0000256" key="3">
    <source>
        <dbReference type="ARBA" id="ARBA00022692"/>
    </source>
</evidence>
<dbReference type="CDD" id="cd15904">
    <property type="entry name" value="TSPO_MBR"/>
    <property type="match status" value="1"/>
</dbReference>
<comment type="similarity">
    <text evidence="2">Belongs to the TspO/BZRP family.</text>
</comment>